<dbReference type="GO" id="GO:0000124">
    <property type="term" value="C:SAGA complex"/>
    <property type="evidence" value="ECO:0007669"/>
    <property type="project" value="UniProtKB-UniRule"/>
</dbReference>
<keyword evidence="1" id="KW-0539">Nucleus</keyword>
<dbReference type="EMBL" id="PYSW02000021">
    <property type="protein sequence ID" value="KAG2383249.1"/>
    <property type="molecule type" value="Genomic_DNA"/>
</dbReference>
<organism evidence="3 4">
    <name type="scientific">Naegleria lovaniensis</name>
    <name type="common">Amoeba</name>
    <dbReference type="NCBI Taxonomy" id="51637"/>
    <lineage>
        <taxon>Eukaryota</taxon>
        <taxon>Discoba</taxon>
        <taxon>Heterolobosea</taxon>
        <taxon>Tetramitia</taxon>
        <taxon>Eutetramitia</taxon>
        <taxon>Vahlkampfiidae</taxon>
        <taxon>Naegleria</taxon>
    </lineage>
</organism>
<dbReference type="GO" id="GO:0070390">
    <property type="term" value="C:transcription export complex 2"/>
    <property type="evidence" value="ECO:0007669"/>
    <property type="project" value="UniProtKB-UniRule"/>
</dbReference>
<keyword evidence="1" id="KW-0805">Transcription regulation</keyword>
<dbReference type="PANTHER" id="PTHR12514">
    <property type="entry name" value="ENHANCER OF YELLOW 2 TRANSCRIPTION FACTOR"/>
    <property type="match status" value="1"/>
</dbReference>
<dbReference type="HAMAP" id="MF_03046">
    <property type="entry name" value="ENY2_Sus1"/>
    <property type="match status" value="1"/>
</dbReference>
<protein>
    <recommendedName>
        <fullName evidence="1">Transcription and mRNA export factor ENY2</fullName>
    </recommendedName>
    <alternativeName>
        <fullName evidence="1">Enhancer of yellow 2 transcription factor homolog</fullName>
    </alternativeName>
</protein>
<reference evidence="3 4" key="1">
    <citation type="journal article" date="2018" name="BMC Genomics">
        <title>The genome of Naegleria lovaniensis, the basis for a comparative approach to unravel pathogenicity factors of the human pathogenic amoeba N. fowleri.</title>
        <authorList>
            <person name="Liechti N."/>
            <person name="Schurch N."/>
            <person name="Bruggmann R."/>
            <person name="Wittwer M."/>
        </authorList>
    </citation>
    <scope>NUCLEOTIDE SEQUENCE [LARGE SCALE GENOMIC DNA]</scope>
    <source>
        <strain evidence="3 4">ATCC 30569</strain>
    </source>
</reference>
<dbReference type="GO" id="GO:0005643">
    <property type="term" value="C:nuclear pore"/>
    <property type="evidence" value="ECO:0007669"/>
    <property type="project" value="UniProtKB-UniRule"/>
</dbReference>
<comment type="function">
    <text evidence="1">Involved in mRNA export coupled transcription activation by association with both the TREX-2 and the SAGA complexes. The transcription regulatory histone acetylation (HAT) complex SAGA is a multiprotein complex that activates transcription by remodeling chromatin and mediating histone acetylation and deubiquitination. Within the SAGA complex, participates to a subcomplex that specifically deubiquitinates histones. The SAGA complex is recruited to specific gene promoters by activators, where it is required for transcription. The TREX-2 complex functions in docking export-competent ribonucleoprotein particles (mRNPs) to the nuclear entrance of the nuclear pore complex (nuclear basket). TREX-2 participates in mRNA export and accurate chromatin positioning in the nucleus by tethering genes to the nuclear periphery.</text>
</comment>
<gene>
    <name evidence="3" type="ORF">C9374_004586</name>
</gene>
<keyword evidence="1" id="KW-0813">Transport</keyword>
<dbReference type="GO" id="GO:0006406">
    <property type="term" value="P:mRNA export from nucleus"/>
    <property type="evidence" value="ECO:0007669"/>
    <property type="project" value="UniProtKB-UniRule"/>
</dbReference>
<keyword evidence="1" id="KW-0811">Translocation</keyword>
<dbReference type="AlphaFoldDB" id="A0AA88GLN9"/>
<comment type="similarity">
    <text evidence="1">Belongs to the ENY2 family.</text>
</comment>
<dbReference type="GO" id="GO:0006325">
    <property type="term" value="P:chromatin organization"/>
    <property type="evidence" value="ECO:0007669"/>
    <property type="project" value="UniProtKB-KW"/>
</dbReference>
<dbReference type="Gene3D" id="1.10.246.140">
    <property type="match status" value="1"/>
</dbReference>
<dbReference type="Proteomes" id="UP000816034">
    <property type="component" value="Unassembled WGS sequence"/>
</dbReference>
<feature type="compositionally biased region" description="Low complexity" evidence="2">
    <location>
        <begin position="16"/>
        <end position="26"/>
    </location>
</feature>
<accession>A0AA88GLN9</accession>
<dbReference type="GeneID" id="68097041"/>
<comment type="subcellular location">
    <subcellularLocation>
        <location evidence="1">Nucleus</location>
        <location evidence="1">Nucleoplasm</location>
    </subcellularLocation>
</comment>
<dbReference type="InterPro" id="IPR038212">
    <property type="entry name" value="TF_EnY2_sf"/>
</dbReference>
<dbReference type="GO" id="GO:0071819">
    <property type="term" value="C:DUBm complex"/>
    <property type="evidence" value="ECO:0007669"/>
    <property type="project" value="UniProtKB-UniRule"/>
</dbReference>
<comment type="subunit">
    <text evidence="1">Component of the nuclear pore complex (NPC)-associated TREX-2 complex (transcription and export complex 2). Component of the SAGA transcription coactivator-HAT complex. Within the SAGA complex, participates to a subcomplex of SAGA called the DUB module (deubiquitination module).</text>
</comment>
<comment type="caution">
    <text evidence="3">The sequence shown here is derived from an EMBL/GenBank/DDBJ whole genome shotgun (WGS) entry which is preliminary data.</text>
</comment>
<keyword evidence="1" id="KW-0653">Protein transport</keyword>
<dbReference type="Pfam" id="PF10163">
    <property type="entry name" value="EnY2"/>
    <property type="match status" value="1"/>
</dbReference>
<evidence type="ECO:0000256" key="2">
    <source>
        <dbReference type="SAM" id="MobiDB-lite"/>
    </source>
</evidence>
<keyword evidence="1" id="KW-0010">Activator</keyword>
<name>A0AA88GLN9_NAELO</name>
<evidence type="ECO:0000313" key="3">
    <source>
        <dbReference type="EMBL" id="KAG2383249.1"/>
    </source>
</evidence>
<keyword evidence="1" id="KW-0156">Chromatin regulator</keyword>
<dbReference type="GO" id="GO:0006368">
    <property type="term" value="P:transcription elongation by RNA polymerase II"/>
    <property type="evidence" value="ECO:0007669"/>
    <property type="project" value="UniProtKB-UniRule"/>
</dbReference>
<sequence length="129" mass="14703">MQRPPSGSHQTDHVASGSSENSVSNEENLIYEKLKNSGELDRLKELLKTRLIQNGWNDIVSLAFRESMEDRELAELSVPSIVHDLLPIARSKIPENVKYEVVQQIQLFLEKDQDFSELYNAPLPTTPKK</sequence>
<proteinExistence type="inferred from homology"/>
<dbReference type="RefSeq" id="XP_044548928.1">
    <property type="nucleotide sequence ID" value="XM_044694241.1"/>
</dbReference>
<keyword evidence="1" id="KW-0509">mRNA transport</keyword>
<keyword evidence="4" id="KW-1185">Reference proteome</keyword>
<dbReference type="GO" id="GO:0005654">
    <property type="term" value="C:nucleoplasm"/>
    <property type="evidence" value="ECO:0007669"/>
    <property type="project" value="UniProtKB-SubCell"/>
</dbReference>
<evidence type="ECO:0000313" key="4">
    <source>
        <dbReference type="Proteomes" id="UP000816034"/>
    </source>
</evidence>
<feature type="region of interest" description="Disordered" evidence="2">
    <location>
        <begin position="1"/>
        <end position="26"/>
    </location>
</feature>
<dbReference type="GO" id="GO:0003713">
    <property type="term" value="F:transcription coactivator activity"/>
    <property type="evidence" value="ECO:0007669"/>
    <property type="project" value="UniProtKB-UniRule"/>
</dbReference>
<dbReference type="GO" id="GO:0015031">
    <property type="term" value="P:protein transport"/>
    <property type="evidence" value="ECO:0007669"/>
    <property type="project" value="UniProtKB-KW"/>
</dbReference>
<evidence type="ECO:0000256" key="1">
    <source>
        <dbReference type="HAMAP-Rule" id="MF_03046"/>
    </source>
</evidence>
<dbReference type="InterPro" id="IPR018783">
    <property type="entry name" value="TF_ENY2"/>
</dbReference>
<keyword evidence="1" id="KW-0804">Transcription</keyword>